<dbReference type="GO" id="GO:0005975">
    <property type="term" value="P:carbohydrate metabolic process"/>
    <property type="evidence" value="ECO:0007669"/>
    <property type="project" value="TreeGrafter"/>
</dbReference>
<keyword evidence="1" id="KW-0378">Hydrolase</keyword>
<protein>
    <submittedName>
        <fullName evidence="3">Sialate O-acetylesterase</fullName>
    </submittedName>
</protein>
<dbReference type="PANTHER" id="PTHR22901">
    <property type="entry name" value="SIALATE O-ACETYLESTERASE"/>
    <property type="match status" value="1"/>
</dbReference>
<gene>
    <name evidence="3" type="ORF">SAMN04488519_106197</name>
</gene>
<sequence>MRNILALLLITFLFSCTDKFESVVTLPSVLSDGMVLQRDKPVTIWGKGIPGEKVRVSIAGSISSGKVLPDSTWKVSIPANVAGGPHIMQVNQQQVKDVYFGDVWLAGGQSNMEWPLKSGVIGAKEEYESGGIPLIRFFKVEKSYAAIPRSTIPPAEWRKADSSNLMDFSAIAWFFAKKNHLEMGVPVGIIESNWGGTPAEGWTKAEILAEMQNMSFSEEALDMQENQEKWEREFQANENRREMRDMMVHHPDSTSAKDASSVSYNDSNWKRINLPADNPLSDIAWLRKSFNLTKVSDLELILPAIDQMAFIYVNGKLVHHKDWGSVMPDVKVPADLLFTGKNVITIRVINTWNNQPRIGEKGMMYLLQDGRKINLEGTWAYSNNVVEPKLPEVKWYNWKPGAMYNAMIHPLVNYTLRGIIWYQGESNAGRAGEYQVLFSTLISSWRTAWNSKELPFLFVQLANFMERKEMQPESNWAALREAQRKTLELPKTGMAVTIDIGEEDDIHPRNKKDVGERLWLQAKKIVFNEQVVASGPEIKSISKDGAHLTLTYESIGEGLTLVKDGDVLGFIIKDQNGKWHQVKGQIEGKNQVKIPLESGIEPMEIRYAWADNPEVNLINSEGLPAIPFQKIMAKKEE</sequence>
<feature type="domain" description="Sialate O-acetylesterase" evidence="2">
    <location>
        <begin position="397"/>
        <end position="510"/>
    </location>
</feature>
<evidence type="ECO:0000256" key="1">
    <source>
        <dbReference type="ARBA" id="ARBA00022801"/>
    </source>
</evidence>
<dbReference type="InterPro" id="IPR005181">
    <property type="entry name" value="SASA"/>
</dbReference>
<dbReference type="Proteomes" id="UP000199564">
    <property type="component" value="Unassembled WGS sequence"/>
</dbReference>
<proteinExistence type="predicted"/>
<dbReference type="SUPFAM" id="SSF49785">
    <property type="entry name" value="Galactose-binding domain-like"/>
    <property type="match status" value="1"/>
</dbReference>
<dbReference type="AlphaFoldDB" id="A0A1I5H0S3"/>
<dbReference type="RefSeq" id="WP_091654098.1">
    <property type="nucleotide sequence ID" value="NZ_FOVW01000006.1"/>
</dbReference>
<dbReference type="InterPro" id="IPR036514">
    <property type="entry name" value="SGNH_hydro_sf"/>
</dbReference>
<accession>A0A1I5H0S3</accession>
<dbReference type="InterPro" id="IPR039329">
    <property type="entry name" value="SIAE"/>
</dbReference>
<evidence type="ECO:0000313" key="4">
    <source>
        <dbReference type="Proteomes" id="UP000199564"/>
    </source>
</evidence>
<dbReference type="Gene3D" id="3.40.50.1110">
    <property type="entry name" value="SGNH hydrolase"/>
    <property type="match status" value="2"/>
</dbReference>
<dbReference type="PANTHER" id="PTHR22901:SF0">
    <property type="entry name" value="SIALATE O-ACETYLESTERASE"/>
    <property type="match status" value="1"/>
</dbReference>
<evidence type="ECO:0000259" key="2">
    <source>
        <dbReference type="Pfam" id="PF03629"/>
    </source>
</evidence>
<dbReference type="PROSITE" id="PS51257">
    <property type="entry name" value="PROKAR_LIPOPROTEIN"/>
    <property type="match status" value="1"/>
</dbReference>
<dbReference type="EMBL" id="FOVW01000006">
    <property type="protein sequence ID" value="SFO41626.1"/>
    <property type="molecule type" value="Genomic_DNA"/>
</dbReference>
<keyword evidence="4" id="KW-1185">Reference proteome</keyword>
<dbReference type="STRING" id="226506.SAMN04488519_106197"/>
<dbReference type="InterPro" id="IPR008979">
    <property type="entry name" value="Galactose-bd-like_sf"/>
</dbReference>
<dbReference type="GO" id="GO:0001681">
    <property type="term" value="F:sialate O-acetylesterase activity"/>
    <property type="evidence" value="ECO:0007669"/>
    <property type="project" value="InterPro"/>
</dbReference>
<name>A0A1I5H0S3_9BACT</name>
<dbReference type="Pfam" id="PF03629">
    <property type="entry name" value="SASA"/>
    <property type="match status" value="1"/>
</dbReference>
<reference evidence="4" key="1">
    <citation type="submission" date="2016-10" db="EMBL/GenBank/DDBJ databases">
        <authorList>
            <person name="Varghese N."/>
            <person name="Submissions S."/>
        </authorList>
    </citation>
    <scope>NUCLEOTIDE SEQUENCE [LARGE SCALE GENOMIC DNA]</scope>
    <source>
        <strain evidence="4">DSM 15282</strain>
    </source>
</reference>
<organism evidence="3 4">
    <name type="scientific">Algoriphagus ornithinivorans</name>
    <dbReference type="NCBI Taxonomy" id="226506"/>
    <lineage>
        <taxon>Bacteria</taxon>
        <taxon>Pseudomonadati</taxon>
        <taxon>Bacteroidota</taxon>
        <taxon>Cytophagia</taxon>
        <taxon>Cytophagales</taxon>
        <taxon>Cyclobacteriaceae</taxon>
        <taxon>Algoriphagus</taxon>
    </lineage>
</organism>
<dbReference type="SUPFAM" id="SSF52266">
    <property type="entry name" value="SGNH hydrolase"/>
    <property type="match status" value="1"/>
</dbReference>
<evidence type="ECO:0000313" key="3">
    <source>
        <dbReference type="EMBL" id="SFO41626.1"/>
    </source>
</evidence>